<name>A0A4P7C313_9GAMM</name>
<sequence length="639" mass="71985">MANGALGRLKGLSEADRQQIEATQAMLGPEPERMGFVKNLFWGNFREELIFPFPEVNPEETARCEQLLSELEEYLQNEHPAIAIDQEQKIPEWVIKRLFSMGIMGMIVPKEYGGGGFGITSYNRVLSRIGRHCGSTAVVVSAHQSIGCGAIILFGTETQKKRFLPPMAQDYLSAFCLSEPNVGSDAGGQETRCELSEDGQFYILNGEKKWASSAALSGLFTVLAKQKIQHPQTGKEKEQITALICTPDMEGIDIYSRNRSKCGIRGSWQARIRFHNVRVPKENLLHQEGKGLKVALTCLDYGRCTLSAGMVGAAAMAYEQAVKWAQYRYQFGRPLAEFEQIQAKIAAMAAYCYAMEAMLYMTTGMLDRHDEDIMLETGICKVFCSEMGYRVIDEALQVMGGESYMTENEIERLWRDSRINLIVEGANEVMLSFIFGYGSKQLGDSLLKIAENPIKHLGQALQLSVELFLRIKKQRPRITCVHPSLAPLKEKLENYTQQLSHQTKRMFHKHREKLITRQLLQARLSWIAIWLYAMSCSLSYLDRNFRLGTKSEHIGPQRAMVEHFFDLASRAIEQNFQTLEKNPDGTLHAAAQAALRQVDQLPNADYVLPEKTPVKEAQGTGRQPDQSPIQQFGSGRFTP</sequence>
<dbReference type="AlphaFoldDB" id="A0A4P7C313"/>
<dbReference type="Gene3D" id="1.10.540.10">
    <property type="entry name" value="Acyl-CoA dehydrogenase/oxidase, N-terminal domain"/>
    <property type="match status" value="1"/>
</dbReference>
<feature type="domain" description="Acyl-CoA oxidase/dehydrogenase middle" evidence="10">
    <location>
        <begin position="174"/>
        <end position="277"/>
    </location>
</feature>
<dbReference type="OrthoDB" id="9764895at2"/>
<protein>
    <submittedName>
        <fullName evidence="13">Acyl-CoA dehydrogenase</fullName>
    </submittedName>
</protein>
<dbReference type="GO" id="GO:0050660">
    <property type="term" value="F:flavin adenine dinucleotide binding"/>
    <property type="evidence" value="ECO:0007669"/>
    <property type="project" value="InterPro"/>
</dbReference>
<dbReference type="Gene3D" id="1.20.140.10">
    <property type="entry name" value="Butyryl-CoA Dehydrogenase, subunit A, domain 3"/>
    <property type="match status" value="2"/>
</dbReference>
<keyword evidence="3 7" id="KW-0285">Flavoprotein</keyword>
<keyword evidence="5" id="KW-0809">Transit peptide</keyword>
<proteinExistence type="inferred from homology"/>
<dbReference type="InterPro" id="IPR046373">
    <property type="entry name" value="Acyl-CoA_Oxase/DH_mid-dom_sf"/>
</dbReference>
<evidence type="ECO:0000256" key="7">
    <source>
        <dbReference type="RuleBase" id="RU362125"/>
    </source>
</evidence>
<evidence type="ECO:0000259" key="10">
    <source>
        <dbReference type="Pfam" id="PF02770"/>
    </source>
</evidence>
<dbReference type="Pfam" id="PF21343">
    <property type="entry name" value="ACAD9-ACADV_C"/>
    <property type="match status" value="1"/>
</dbReference>
<dbReference type="InterPro" id="IPR009075">
    <property type="entry name" value="AcylCo_DH/oxidase_C"/>
</dbReference>
<feature type="domain" description="ACAD9/ACADV-like C-terminal" evidence="12">
    <location>
        <begin position="484"/>
        <end position="585"/>
    </location>
</feature>
<comment type="similarity">
    <text evidence="2 7">Belongs to the acyl-CoA dehydrogenase family.</text>
</comment>
<dbReference type="Gene3D" id="2.40.110.10">
    <property type="entry name" value="Butyryl-CoA Dehydrogenase, subunit A, domain 2"/>
    <property type="match status" value="1"/>
</dbReference>
<dbReference type="GO" id="GO:0006631">
    <property type="term" value="P:fatty acid metabolic process"/>
    <property type="evidence" value="ECO:0007669"/>
    <property type="project" value="UniProtKB-ARBA"/>
</dbReference>
<reference evidence="13 14" key="1">
    <citation type="submission" date="2019-03" db="EMBL/GenBank/DDBJ databases">
        <title>The genome sequence of Nitrosococcus wardiae strain D1FHST reveals the archetypal metabolic capacity of ammonia-oxidizing Gammaproteobacteria.</title>
        <authorList>
            <person name="Wang L."/>
            <person name="Lim C.K."/>
            <person name="Hanson T.E."/>
            <person name="Dang H."/>
            <person name="Klotz M.G."/>
        </authorList>
    </citation>
    <scope>NUCLEOTIDE SEQUENCE [LARGE SCALE GENOMIC DNA]</scope>
    <source>
        <strain evidence="13 14">D1FHS</strain>
    </source>
</reference>
<evidence type="ECO:0000256" key="5">
    <source>
        <dbReference type="ARBA" id="ARBA00022946"/>
    </source>
</evidence>
<evidence type="ECO:0000259" key="9">
    <source>
        <dbReference type="Pfam" id="PF00441"/>
    </source>
</evidence>
<dbReference type="InterPro" id="IPR013786">
    <property type="entry name" value="AcylCoA_DH/ox_N"/>
</dbReference>
<dbReference type="Proteomes" id="UP000294325">
    <property type="component" value="Chromosome"/>
</dbReference>
<dbReference type="SUPFAM" id="SSF47203">
    <property type="entry name" value="Acyl-CoA dehydrogenase C-terminal domain-like"/>
    <property type="match status" value="1"/>
</dbReference>
<feature type="compositionally biased region" description="Polar residues" evidence="8">
    <location>
        <begin position="620"/>
        <end position="633"/>
    </location>
</feature>
<dbReference type="Pfam" id="PF02771">
    <property type="entry name" value="Acyl-CoA_dh_N"/>
    <property type="match status" value="1"/>
</dbReference>
<evidence type="ECO:0000256" key="3">
    <source>
        <dbReference type="ARBA" id="ARBA00022630"/>
    </source>
</evidence>
<dbReference type="RefSeq" id="WP_134359411.1">
    <property type="nucleotide sequence ID" value="NZ_CP038033.1"/>
</dbReference>
<dbReference type="InterPro" id="IPR049448">
    <property type="entry name" value="ACAD9/ACADV-like_C"/>
</dbReference>
<dbReference type="InterPro" id="IPR009100">
    <property type="entry name" value="AcylCoA_DH/oxidase_NM_dom_sf"/>
</dbReference>
<feature type="domain" description="Acyl-CoA dehydrogenase/oxidase N-terminal" evidence="11">
    <location>
        <begin position="65"/>
        <end position="169"/>
    </location>
</feature>
<keyword evidence="6 7" id="KW-0560">Oxidoreductase</keyword>
<comment type="cofactor">
    <cofactor evidence="1 7">
        <name>FAD</name>
        <dbReference type="ChEBI" id="CHEBI:57692"/>
    </cofactor>
</comment>
<evidence type="ECO:0000259" key="12">
    <source>
        <dbReference type="Pfam" id="PF21343"/>
    </source>
</evidence>
<dbReference type="GO" id="GO:0003995">
    <property type="term" value="F:acyl-CoA dehydrogenase activity"/>
    <property type="evidence" value="ECO:0007669"/>
    <property type="project" value="TreeGrafter"/>
</dbReference>
<dbReference type="SUPFAM" id="SSF56645">
    <property type="entry name" value="Acyl-CoA dehydrogenase NM domain-like"/>
    <property type="match status" value="1"/>
</dbReference>
<gene>
    <name evidence="13" type="ORF">E3U44_17865</name>
</gene>
<evidence type="ECO:0000313" key="13">
    <source>
        <dbReference type="EMBL" id="QBQ56159.1"/>
    </source>
</evidence>
<dbReference type="InterPro" id="IPR036250">
    <property type="entry name" value="AcylCo_DH-like_C"/>
</dbReference>
<evidence type="ECO:0000256" key="2">
    <source>
        <dbReference type="ARBA" id="ARBA00009347"/>
    </source>
</evidence>
<dbReference type="Pfam" id="PF02770">
    <property type="entry name" value="Acyl-CoA_dh_M"/>
    <property type="match status" value="1"/>
</dbReference>
<evidence type="ECO:0000259" key="11">
    <source>
        <dbReference type="Pfam" id="PF02771"/>
    </source>
</evidence>
<keyword evidence="4 7" id="KW-0274">FAD</keyword>
<evidence type="ECO:0000256" key="6">
    <source>
        <dbReference type="ARBA" id="ARBA00023002"/>
    </source>
</evidence>
<dbReference type="FunFam" id="1.10.540.10:FF:000001">
    <property type="entry name" value="Very long-chain-specific acyl-CoA dehydrogenase, mitochondrial"/>
    <property type="match status" value="1"/>
</dbReference>
<accession>A0A4P7C313</accession>
<organism evidence="13 14">
    <name type="scientific">Nitrosococcus wardiae</name>
    <dbReference type="NCBI Taxonomy" id="1814290"/>
    <lineage>
        <taxon>Bacteria</taxon>
        <taxon>Pseudomonadati</taxon>
        <taxon>Pseudomonadota</taxon>
        <taxon>Gammaproteobacteria</taxon>
        <taxon>Chromatiales</taxon>
        <taxon>Chromatiaceae</taxon>
        <taxon>Nitrosococcus</taxon>
    </lineage>
</organism>
<feature type="region of interest" description="Disordered" evidence="8">
    <location>
        <begin position="606"/>
        <end position="639"/>
    </location>
</feature>
<dbReference type="InterPro" id="IPR037069">
    <property type="entry name" value="AcylCoA_DH/ox_N_sf"/>
</dbReference>
<evidence type="ECO:0000256" key="8">
    <source>
        <dbReference type="SAM" id="MobiDB-lite"/>
    </source>
</evidence>
<dbReference type="Pfam" id="PF00441">
    <property type="entry name" value="Acyl-CoA_dh_1"/>
    <property type="match status" value="1"/>
</dbReference>
<feature type="domain" description="Acyl-CoA dehydrogenase/oxidase C-terminal" evidence="9">
    <location>
        <begin position="289"/>
        <end position="434"/>
    </location>
</feature>
<evidence type="ECO:0000256" key="4">
    <source>
        <dbReference type="ARBA" id="ARBA00022827"/>
    </source>
</evidence>
<keyword evidence="14" id="KW-1185">Reference proteome</keyword>
<dbReference type="InterPro" id="IPR006091">
    <property type="entry name" value="Acyl-CoA_Oxase/DH_mid-dom"/>
</dbReference>
<dbReference type="KEGG" id="nwr:E3U44_17865"/>
<dbReference type="EMBL" id="CP038033">
    <property type="protein sequence ID" value="QBQ56159.1"/>
    <property type="molecule type" value="Genomic_DNA"/>
</dbReference>
<evidence type="ECO:0000313" key="14">
    <source>
        <dbReference type="Proteomes" id="UP000294325"/>
    </source>
</evidence>
<evidence type="ECO:0000256" key="1">
    <source>
        <dbReference type="ARBA" id="ARBA00001974"/>
    </source>
</evidence>
<dbReference type="PANTHER" id="PTHR43884">
    <property type="entry name" value="ACYL-COA DEHYDROGENASE"/>
    <property type="match status" value="1"/>
</dbReference>
<dbReference type="PANTHER" id="PTHR43884:SF9">
    <property type="entry name" value="COMPLEX I ASSEMBLY FACTOR ACAD9, MITOCHONDRIAL"/>
    <property type="match status" value="1"/>
</dbReference>